<accession>A0A6J7E486</accession>
<protein>
    <submittedName>
        <fullName evidence="2">Unannotated protein</fullName>
    </submittedName>
</protein>
<proteinExistence type="predicted"/>
<evidence type="ECO:0000256" key="1">
    <source>
        <dbReference type="SAM" id="MobiDB-lite"/>
    </source>
</evidence>
<dbReference type="AlphaFoldDB" id="A0A6J7E486"/>
<name>A0A6J7E486_9ZZZZ</name>
<sequence>MPGAPADQGARADRIVEIDTGNVERSVLVGTDGIDDGIELSSQLDVIDVLAHLDAELHRHAWVREDSTKVLADASSAEVVRCHAVARQTACGRQPVVERDRGSRHAQQGLRGVAGRRTGAHYGDTDRRQLVDRRHRKARLTPLRNRRLVAVVIRVDLGVDLLVRSQPGHPGDRVDRARIRTRTAVDARSWIDVQQLGLTEIRLVGGRMNAVDRAHRQAGCVVATVLRDRERHGLSDVLHGLEKSGQSMCRRR</sequence>
<dbReference type="EMBL" id="CAFBLX010000009">
    <property type="protein sequence ID" value="CAB4876085.1"/>
    <property type="molecule type" value="Genomic_DNA"/>
</dbReference>
<evidence type="ECO:0000313" key="2">
    <source>
        <dbReference type="EMBL" id="CAB4876085.1"/>
    </source>
</evidence>
<feature type="region of interest" description="Disordered" evidence="1">
    <location>
        <begin position="98"/>
        <end position="121"/>
    </location>
</feature>
<gene>
    <name evidence="2" type="ORF">UFOPK3472_00240</name>
</gene>
<organism evidence="2">
    <name type="scientific">freshwater metagenome</name>
    <dbReference type="NCBI Taxonomy" id="449393"/>
    <lineage>
        <taxon>unclassified sequences</taxon>
        <taxon>metagenomes</taxon>
        <taxon>ecological metagenomes</taxon>
    </lineage>
</organism>
<reference evidence="2" key="1">
    <citation type="submission" date="2020-05" db="EMBL/GenBank/DDBJ databases">
        <authorList>
            <person name="Chiriac C."/>
            <person name="Salcher M."/>
            <person name="Ghai R."/>
            <person name="Kavagutti S V."/>
        </authorList>
    </citation>
    <scope>NUCLEOTIDE SEQUENCE</scope>
</reference>